<dbReference type="InterPro" id="IPR001041">
    <property type="entry name" value="2Fe-2S_ferredoxin-type"/>
</dbReference>
<dbReference type="Gene3D" id="3.10.20.30">
    <property type="match status" value="1"/>
</dbReference>
<name>A0A9N8DXV4_9STRA</name>
<dbReference type="OrthoDB" id="268593at2759"/>
<reference evidence="10" key="1">
    <citation type="submission" date="2020-06" db="EMBL/GenBank/DDBJ databases">
        <authorList>
            <consortium name="Plant Systems Biology data submission"/>
        </authorList>
    </citation>
    <scope>NUCLEOTIDE SEQUENCE</scope>
    <source>
        <strain evidence="10">D6</strain>
    </source>
</reference>
<evidence type="ECO:0000313" key="11">
    <source>
        <dbReference type="Proteomes" id="UP001153069"/>
    </source>
</evidence>
<dbReference type="PANTHER" id="PTHR23426">
    <property type="entry name" value="FERREDOXIN/ADRENODOXIN"/>
    <property type="match status" value="1"/>
</dbReference>
<dbReference type="GO" id="GO:0140647">
    <property type="term" value="P:P450-containing electron transport chain"/>
    <property type="evidence" value="ECO:0007669"/>
    <property type="project" value="InterPro"/>
</dbReference>
<dbReference type="InterPro" id="IPR036010">
    <property type="entry name" value="2Fe-2S_ferredoxin-like_sf"/>
</dbReference>
<evidence type="ECO:0000256" key="2">
    <source>
        <dbReference type="ARBA" id="ARBA00022448"/>
    </source>
</evidence>
<keyword evidence="4" id="KW-0479">Metal-binding</keyword>
<dbReference type="CDD" id="cd00207">
    <property type="entry name" value="fer2"/>
    <property type="match status" value="1"/>
</dbReference>
<evidence type="ECO:0000256" key="3">
    <source>
        <dbReference type="ARBA" id="ARBA00022714"/>
    </source>
</evidence>
<organism evidence="10 11">
    <name type="scientific">Seminavis robusta</name>
    <dbReference type="NCBI Taxonomy" id="568900"/>
    <lineage>
        <taxon>Eukaryota</taxon>
        <taxon>Sar</taxon>
        <taxon>Stramenopiles</taxon>
        <taxon>Ochrophyta</taxon>
        <taxon>Bacillariophyta</taxon>
        <taxon>Bacillariophyceae</taxon>
        <taxon>Bacillariophycidae</taxon>
        <taxon>Naviculales</taxon>
        <taxon>Naviculaceae</taxon>
        <taxon>Seminavis</taxon>
    </lineage>
</organism>
<dbReference type="InterPro" id="IPR012675">
    <property type="entry name" value="Beta-grasp_dom_sf"/>
</dbReference>
<dbReference type="PROSITE" id="PS51085">
    <property type="entry name" value="2FE2S_FER_2"/>
    <property type="match status" value="1"/>
</dbReference>
<comment type="cofactor">
    <cofactor evidence="8">
        <name>[2Fe-2S] cluster</name>
        <dbReference type="ChEBI" id="CHEBI:190135"/>
    </cofactor>
</comment>
<dbReference type="PANTHER" id="PTHR23426:SF72">
    <property type="entry name" value="2FE-2S FERREDOXIN-TYPE DOMAIN-CONTAINING PROTEIN"/>
    <property type="match status" value="1"/>
</dbReference>
<dbReference type="Proteomes" id="UP001153069">
    <property type="component" value="Unassembled WGS sequence"/>
</dbReference>
<keyword evidence="3" id="KW-0001">2Fe-2S</keyword>
<comment type="caution">
    <text evidence="10">The sequence shown here is derived from an EMBL/GenBank/DDBJ whole genome shotgun (WGS) entry which is preliminary data.</text>
</comment>
<dbReference type="EMBL" id="CAICTM010000449">
    <property type="protein sequence ID" value="CAB9510742.1"/>
    <property type="molecule type" value="Genomic_DNA"/>
</dbReference>
<keyword evidence="7" id="KW-0411">Iron-sulfur</keyword>
<accession>A0A9N8DXV4</accession>
<keyword evidence="6" id="KW-0408">Iron</keyword>
<feature type="domain" description="2Fe-2S ferredoxin-type" evidence="9">
    <location>
        <begin position="49"/>
        <end position="152"/>
    </location>
</feature>
<protein>
    <submittedName>
        <fullName evidence="10">Ferredoxin-2, mitochondrial</fullName>
    </submittedName>
</protein>
<keyword evidence="11" id="KW-1185">Reference proteome</keyword>
<evidence type="ECO:0000256" key="8">
    <source>
        <dbReference type="ARBA" id="ARBA00034078"/>
    </source>
</evidence>
<evidence type="ECO:0000313" key="10">
    <source>
        <dbReference type="EMBL" id="CAB9510742.1"/>
    </source>
</evidence>
<dbReference type="Pfam" id="PF00111">
    <property type="entry name" value="Fer2"/>
    <property type="match status" value="1"/>
</dbReference>
<evidence type="ECO:0000256" key="1">
    <source>
        <dbReference type="ARBA" id="ARBA00010914"/>
    </source>
</evidence>
<dbReference type="GO" id="GO:0046872">
    <property type="term" value="F:metal ion binding"/>
    <property type="evidence" value="ECO:0007669"/>
    <property type="project" value="UniProtKB-KW"/>
</dbReference>
<dbReference type="SUPFAM" id="SSF54292">
    <property type="entry name" value="2Fe-2S ferredoxin-like"/>
    <property type="match status" value="1"/>
</dbReference>
<evidence type="ECO:0000256" key="6">
    <source>
        <dbReference type="ARBA" id="ARBA00023004"/>
    </source>
</evidence>
<comment type="similarity">
    <text evidence="1">Belongs to the adrenodoxin/putidaredoxin family.</text>
</comment>
<dbReference type="GO" id="GO:0005739">
    <property type="term" value="C:mitochondrion"/>
    <property type="evidence" value="ECO:0007669"/>
    <property type="project" value="TreeGrafter"/>
</dbReference>
<dbReference type="GO" id="GO:0051537">
    <property type="term" value="F:2 iron, 2 sulfur cluster binding"/>
    <property type="evidence" value="ECO:0007669"/>
    <property type="project" value="UniProtKB-KW"/>
</dbReference>
<dbReference type="AlphaFoldDB" id="A0A9N8DXV4"/>
<evidence type="ECO:0000256" key="5">
    <source>
        <dbReference type="ARBA" id="ARBA00022982"/>
    </source>
</evidence>
<evidence type="ECO:0000256" key="4">
    <source>
        <dbReference type="ARBA" id="ARBA00022723"/>
    </source>
</evidence>
<keyword evidence="5" id="KW-0249">Electron transport</keyword>
<evidence type="ECO:0000256" key="7">
    <source>
        <dbReference type="ARBA" id="ARBA00023014"/>
    </source>
</evidence>
<dbReference type="PRINTS" id="PR00355">
    <property type="entry name" value="ADRENODOXIN"/>
</dbReference>
<dbReference type="GO" id="GO:0009055">
    <property type="term" value="F:electron transfer activity"/>
    <property type="evidence" value="ECO:0007669"/>
    <property type="project" value="TreeGrafter"/>
</dbReference>
<keyword evidence="2" id="KW-0813">Transport</keyword>
<proteinExistence type="inferred from homology"/>
<dbReference type="InterPro" id="IPR001055">
    <property type="entry name" value="Adrenodoxin-like"/>
</dbReference>
<sequence>MFSRSRQSLPLIYSAASKRLLKRSPCVGSAIGSIRHHGGPSVSTNAPTVTVHFLQPDGETVKSVPARVGESLLQTAHRNDIDLEGACEGVCACSTCHLILPQDVYDNQEEPSEDEEDMLDMAYGLTDTSRLGCQIMVSEEMDGIQFEMPKATRNFYVDGHVPKPH</sequence>
<gene>
    <name evidence="10" type="ORF">SEMRO_450_G145570.1</name>
</gene>
<evidence type="ECO:0000259" key="9">
    <source>
        <dbReference type="PROSITE" id="PS51085"/>
    </source>
</evidence>